<accession>A0A060DJF4</accession>
<keyword evidence="1" id="KW-0472">Membrane</keyword>
<feature type="transmembrane region" description="Helical" evidence="1">
    <location>
        <begin position="139"/>
        <end position="157"/>
    </location>
</feature>
<dbReference type="PANTHER" id="PTHR38592">
    <property type="entry name" value="BLL4819 PROTEIN"/>
    <property type="match status" value="1"/>
</dbReference>
<feature type="transmembrane region" description="Helical" evidence="1">
    <location>
        <begin position="281"/>
        <end position="301"/>
    </location>
</feature>
<name>A0A060DJF4_9PROT</name>
<keyword evidence="1" id="KW-0812">Transmembrane</keyword>
<dbReference type="RefSeq" id="WP_051658025.1">
    <property type="nucleotide sequence ID" value="NZ_CP007793.1"/>
</dbReference>
<proteinExistence type="predicted"/>
<feature type="transmembrane region" description="Helical" evidence="1">
    <location>
        <begin position="45"/>
        <end position="62"/>
    </location>
</feature>
<dbReference type="PANTHER" id="PTHR38592:SF3">
    <property type="entry name" value="BLL4819 PROTEIN"/>
    <property type="match status" value="1"/>
</dbReference>
<dbReference type="KEGG" id="abq:ABAZ39_13840"/>
<keyword evidence="1" id="KW-1133">Transmembrane helix</keyword>
<organism evidence="2 3">
    <name type="scientific">Azospirillum argentinense</name>
    <dbReference type="NCBI Taxonomy" id="2970906"/>
    <lineage>
        <taxon>Bacteria</taxon>
        <taxon>Pseudomonadati</taxon>
        <taxon>Pseudomonadota</taxon>
        <taxon>Alphaproteobacteria</taxon>
        <taxon>Rhodospirillales</taxon>
        <taxon>Azospirillaceae</taxon>
        <taxon>Azospirillum</taxon>
    </lineage>
</organism>
<feature type="transmembrane region" description="Helical" evidence="1">
    <location>
        <begin position="12"/>
        <end position="33"/>
    </location>
</feature>
<feature type="transmembrane region" description="Helical" evidence="1">
    <location>
        <begin position="207"/>
        <end position="228"/>
    </location>
</feature>
<evidence type="ECO:0000313" key="3">
    <source>
        <dbReference type="Proteomes" id="UP000027186"/>
    </source>
</evidence>
<dbReference type="PIRSF" id="PIRSF028704">
    <property type="entry name" value="UPC028704"/>
    <property type="match status" value="1"/>
</dbReference>
<reference evidence="2 3" key="1">
    <citation type="journal article" date="2014" name="Genome Announc.">
        <title>Complete Genome Sequence of the Model Rhizosphere Strain Azospirillum brasilense Az39, Successfully Applied in Agriculture.</title>
        <authorList>
            <person name="Rivera D."/>
            <person name="Revale S."/>
            <person name="Molina R."/>
            <person name="Gualpa J."/>
            <person name="Puente M."/>
            <person name="Maroniche G."/>
            <person name="Paris G."/>
            <person name="Baker D."/>
            <person name="Clavijo B."/>
            <person name="McLay K."/>
            <person name="Spaepen S."/>
            <person name="Perticari A."/>
            <person name="Vazquez M."/>
            <person name="Wisniewski-Dye F."/>
            <person name="Watkins C."/>
            <person name="Martinez-Abarca F."/>
            <person name="Vanderleyden J."/>
            <person name="Cassan F."/>
        </authorList>
    </citation>
    <scope>NUCLEOTIDE SEQUENCE [LARGE SCALE GENOMIC DNA]</scope>
    <source>
        <strain evidence="2 3">Az39</strain>
    </source>
</reference>
<dbReference type="EMBL" id="CP007793">
    <property type="protein sequence ID" value="AIB13042.1"/>
    <property type="molecule type" value="Genomic_DNA"/>
</dbReference>
<evidence type="ECO:0000313" key="2">
    <source>
        <dbReference type="EMBL" id="AIB13042.1"/>
    </source>
</evidence>
<evidence type="ECO:0000256" key="1">
    <source>
        <dbReference type="SAM" id="Phobius"/>
    </source>
</evidence>
<feature type="transmembrane region" description="Helical" evidence="1">
    <location>
        <begin position="361"/>
        <end position="380"/>
    </location>
</feature>
<feature type="transmembrane region" description="Helical" evidence="1">
    <location>
        <begin position="164"/>
        <end position="187"/>
    </location>
</feature>
<dbReference type="InterPro" id="IPR014550">
    <property type="entry name" value="UCP028704_OpgC"/>
</dbReference>
<sequence>MSRSATLDGLRGYFLVFMMVNHVVLAGGVLLAKVNHAELGYVQDAQGFVLLSGIVAGMYYTRVWTQRSPEAARRRLFARARELYVSTMLVIALVTAMVVLVPGAREPLGGFLGHLAWLEPGTLLASALLLHSPTFTDLLIQYILYLAATPLLLRLILDGHARKVALGSAALWAAVQMGLHVPVLSALDAGLGRLSDGLAVRGPFNPLAWQVLYVAGLLIGSAVQRGRFDTDRWFPVERPPWLVPALVTVVVCAAWHLSFVHELVSPIVGERFLRYVDRTEFSLVYLANFAALAYAVSWLLIAGPRSSHPVAAGTARLLTALFNLPFLRLLGRHSLQVYLFHVLVAYAILLIDLFGGPFNQLTKAVLLLTSVASLAIPALWRERSRAKPAERGAVRMGSSRG</sequence>
<dbReference type="Pfam" id="PF10129">
    <property type="entry name" value="OpgC_C"/>
    <property type="match status" value="1"/>
</dbReference>
<feature type="transmembrane region" description="Helical" evidence="1">
    <location>
        <begin position="83"/>
        <end position="104"/>
    </location>
</feature>
<gene>
    <name evidence="2" type="ORF">ABAZ39_13840</name>
</gene>
<dbReference type="AlphaFoldDB" id="A0A060DJF4"/>
<dbReference type="Proteomes" id="UP000027186">
    <property type="component" value="Chromosome"/>
</dbReference>
<evidence type="ECO:0008006" key="4">
    <source>
        <dbReference type="Google" id="ProtNLM"/>
    </source>
</evidence>
<feature type="transmembrane region" description="Helical" evidence="1">
    <location>
        <begin position="337"/>
        <end position="355"/>
    </location>
</feature>
<protein>
    <recommendedName>
        <fullName evidence="4">OpgC domain-containing protein</fullName>
    </recommendedName>
</protein>